<protein>
    <submittedName>
        <fullName evidence="1">Uncharacterized protein</fullName>
    </submittedName>
</protein>
<keyword evidence="2" id="KW-1185">Reference proteome</keyword>
<organism evidence="1 2">
    <name type="scientific">Cuscuta campestris</name>
    <dbReference type="NCBI Taxonomy" id="132261"/>
    <lineage>
        <taxon>Eukaryota</taxon>
        <taxon>Viridiplantae</taxon>
        <taxon>Streptophyta</taxon>
        <taxon>Embryophyta</taxon>
        <taxon>Tracheophyta</taxon>
        <taxon>Spermatophyta</taxon>
        <taxon>Magnoliopsida</taxon>
        <taxon>eudicotyledons</taxon>
        <taxon>Gunneridae</taxon>
        <taxon>Pentapetalae</taxon>
        <taxon>asterids</taxon>
        <taxon>lamiids</taxon>
        <taxon>Solanales</taxon>
        <taxon>Convolvulaceae</taxon>
        <taxon>Cuscuteae</taxon>
        <taxon>Cuscuta</taxon>
        <taxon>Cuscuta subgen. Grammica</taxon>
        <taxon>Cuscuta sect. Cleistogrammica</taxon>
    </lineage>
</organism>
<name>A0A484LS14_9ASTE</name>
<sequence length="71" mass="7976">MEPLELRGHTGHNDTLYISRVVLILLVGSEFEHTSISIRGLGRIRFEDVEFPLTVKNDPEVHLLVKKVGPG</sequence>
<evidence type="ECO:0000313" key="1">
    <source>
        <dbReference type="EMBL" id="VFQ79350.1"/>
    </source>
</evidence>
<reference evidence="1 2" key="1">
    <citation type="submission" date="2018-04" db="EMBL/GenBank/DDBJ databases">
        <authorList>
            <person name="Vogel A."/>
        </authorList>
    </citation>
    <scope>NUCLEOTIDE SEQUENCE [LARGE SCALE GENOMIC DNA]</scope>
</reference>
<dbReference type="Proteomes" id="UP000595140">
    <property type="component" value="Unassembled WGS sequence"/>
</dbReference>
<dbReference type="AlphaFoldDB" id="A0A484LS14"/>
<proteinExistence type="predicted"/>
<evidence type="ECO:0000313" key="2">
    <source>
        <dbReference type="Proteomes" id="UP000595140"/>
    </source>
</evidence>
<gene>
    <name evidence="1" type="ORF">CCAM_LOCUS21126</name>
</gene>
<dbReference type="EMBL" id="OOIL02001925">
    <property type="protein sequence ID" value="VFQ79350.1"/>
    <property type="molecule type" value="Genomic_DNA"/>
</dbReference>
<accession>A0A484LS14</accession>